<dbReference type="PANTHER" id="PTHR23315">
    <property type="entry name" value="U BOX DOMAIN-CONTAINING"/>
    <property type="match status" value="1"/>
</dbReference>
<gene>
    <name evidence="5" type="ORF">C9374_007033</name>
</gene>
<organism evidence="5 6">
    <name type="scientific">Naegleria lovaniensis</name>
    <name type="common">Amoeba</name>
    <dbReference type="NCBI Taxonomy" id="51637"/>
    <lineage>
        <taxon>Eukaryota</taxon>
        <taxon>Discoba</taxon>
        <taxon>Heterolobosea</taxon>
        <taxon>Tetramitia</taxon>
        <taxon>Eutetramitia</taxon>
        <taxon>Vahlkampfiidae</taxon>
        <taxon>Naegleria</taxon>
    </lineage>
</organism>
<keyword evidence="3" id="KW-0472">Membrane</keyword>
<keyword evidence="3" id="KW-1133">Transmembrane helix</keyword>
<evidence type="ECO:0000256" key="1">
    <source>
        <dbReference type="SAM" id="Coils"/>
    </source>
</evidence>
<evidence type="ECO:0000313" key="5">
    <source>
        <dbReference type="EMBL" id="KAG2393502.1"/>
    </source>
</evidence>
<name>A0AA88KRS5_NAELO</name>
<comment type="caution">
    <text evidence="5">The sequence shown here is derived from an EMBL/GenBank/DDBJ whole genome shotgun (WGS) entry which is preliminary data.</text>
</comment>
<evidence type="ECO:0000256" key="3">
    <source>
        <dbReference type="SAM" id="Phobius"/>
    </source>
</evidence>
<evidence type="ECO:0000259" key="4">
    <source>
        <dbReference type="PROSITE" id="PS51698"/>
    </source>
</evidence>
<dbReference type="PROSITE" id="PS51698">
    <property type="entry name" value="U_BOX"/>
    <property type="match status" value="1"/>
</dbReference>
<accession>A0AA88KRS5</accession>
<reference evidence="5 6" key="1">
    <citation type="journal article" date="2018" name="BMC Genomics">
        <title>The genome of Naegleria lovaniensis, the basis for a comparative approach to unravel pathogenicity factors of the human pathogenic amoeba N. fowleri.</title>
        <authorList>
            <person name="Liechti N."/>
            <person name="Schurch N."/>
            <person name="Bruggmann R."/>
            <person name="Wittwer M."/>
        </authorList>
    </citation>
    <scope>NUCLEOTIDE SEQUENCE [LARGE SCALE GENOMIC DNA]</scope>
    <source>
        <strain evidence="5 6">ATCC 30569</strain>
    </source>
</reference>
<dbReference type="CDD" id="cd16655">
    <property type="entry name" value="RING-Ubox_WDSUB1-like"/>
    <property type="match status" value="1"/>
</dbReference>
<evidence type="ECO:0000313" key="6">
    <source>
        <dbReference type="Proteomes" id="UP000816034"/>
    </source>
</evidence>
<keyword evidence="3" id="KW-0812">Transmembrane</keyword>
<dbReference type="EMBL" id="PYSW02000002">
    <property type="protein sequence ID" value="KAG2393502.1"/>
    <property type="molecule type" value="Genomic_DNA"/>
</dbReference>
<feature type="domain" description="U-box" evidence="4">
    <location>
        <begin position="69"/>
        <end position="143"/>
    </location>
</feature>
<feature type="coiled-coil region" evidence="1">
    <location>
        <begin position="255"/>
        <end position="304"/>
    </location>
</feature>
<feature type="region of interest" description="Disordered" evidence="2">
    <location>
        <begin position="1"/>
        <end position="38"/>
    </location>
</feature>
<evidence type="ECO:0000256" key="2">
    <source>
        <dbReference type="SAM" id="MobiDB-lite"/>
    </source>
</evidence>
<proteinExistence type="predicted"/>
<feature type="transmembrane region" description="Helical" evidence="3">
    <location>
        <begin position="311"/>
        <end position="335"/>
    </location>
</feature>
<feature type="compositionally biased region" description="Polar residues" evidence="2">
    <location>
        <begin position="1"/>
        <end position="23"/>
    </location>
</feature>
<dbReference type="GeneID" id="68099487"/>
<dbReference type="SMART" id="SM00504">
    <property type="entry name" value="Ubox"/>
    <property type="match status" value="1"/>
</dbReference>
<dbReference type="GO" id="GO:0004842">
    <property type="term" value="F:ubiquitin-protein transferase activity"/>
    <property type="evidence" value="ECO:0007669"/>
    <property type="project" value="InterPro"/>
</dbReference>
<keyword evidence="1" id="KW-0175">Coiled coil</keyword>
<dbReference type="PANTHER" id="PTHR23315:SF7">
    <property type="entry name" value="U-BOX DOMAIN-CONTAINING PROTEIN 4"/>
    <property type="match status" value="1"/>
</dbReference>
<dbReference type="GO" id="GO:0016567">
    <property type="term" value="P:protein ubiquitination"/>
    <property type="evidence" value="ECO:0007669"/>
    <property type="project" value="InterPro"/>
</dbReference>
<dbReference type="InterPro" id="IPR003613">
    <property type="entry name" value="Ubox_domain"/>
</dbReference>
<dbReference type="RefSeq" id="XP_044555396.1">
    <property type="nucleotide sequence ID" value="XM_044696960.1"/>
</dbReference>
<dbReference type="AlphaFoldDB" id="A0AA88KRS5"/>
<dbReference type="SUPFAM" id="SSF57850">
    <property type="entry name" value="RING/U-box"/>
    <property type="match status" value="1"/>
</dbReference>
<feature type="compositionally biased region" description="Low complexity" evidence="2">
    <location>
        <begin position="27"/>
        <end position="38"/>
    </location>
</feature>
<sequence length="343" mass="39046">MQQTTSSTNNRDHSNISTPTASCNHPVGSSTSSSIVTSGSITSRRFSSNNHGVLSEHEINKLNKWKDNLEDDHYICPISHVLMSDPVILSESGITFDRTSITQWLQTHNTCPITKKRLETKNLIPNYSTKNLIHLAMKKNISKVIHFVEKRIVEKRGLNECLEVVHEILQVIDKHEISCWRDMMMLKYKIKISMDSHSTTPQAWCDYLTREFLAHANLNGSSTTTTYTEDTALTSALNLMLDQLSSFDSDNEQIYSTVKTTLEQEKKRKQEAELRIKLEKEKKAKILEERRRREQEELRRAAAIQQQQEDWTVGAAVVGVLGATALAAVGIYALFKPSRDDKR</sequence>
<dbReference type="Pfam" id="PF04564">
    <property type="entry name" value="U-box"/>
    <property type="match status" value="1"/>
</dbReference>
<dbReference type="Proteomes" id="UP000816034">
    <property type="component" value="Unassembled WGS sequence"/>
</dbReference>
<dbReference type="InterPro" id="IPR013083">
    <property type="entry name" value="Znf_RING/FYVE/PHD"/>
</dbReference>
<dbReference type="Gene3D" id="3.30.40.10">
    <property type="entry name" value="Zinc/RING finger domain, C3HC4 (zinc finger)"/>
    <property type="match status" value="1"/>
</dbReference>
<keyword evidence="6" id="KW-1185">Reference proteome</keyword>
<protein>
    <recommendedName>
        <fullName evidence="4">U-box domain-containing protein</fullName>
    </recommendedName>
</protein>